<gene>
    <name evidence="1" type="ORF">Lsan_2050</name>
</gene>
<evidence type="ECO:0000313" key="1">
    <source>
        <dbReference type="EMBL" id="KTD60272.1"/>
    </source>
</evidence>
<name>A0A0W0YTS7_9GAMM</name>
<dbReference type="SUPFAM" id="SSF54593">
    <property type="entry name" value="Glyoxalase/Bleomycin resistance protein/Dihydroxybiphenyl dioxygenase"/>
    <property type="match status" value="1"/>
</dbReference>
<comment type="caution">
    <text evidence="1">The sequence shown here is derived from an EMBL/GenBank/DDBJ whole genome shotgun (WGS) entry which is preliminary data.</text>
</comment>
<dbReference type="PATRIC" id="fig|45074.5.peg.2187"/>
<proteinExistence type="predicted"/>
<sequence>MMVINKLNYEYHHMGIPTSTPIPNEKYSSTFKMYTTDGNNPFRIQWHRFEEGCPLHPLIQSTPHVAFKVKSIDEAIAGRTVLLEPYYPFDGFRVAMVEIDGAPVEFIETTLSEEEIWGNSHKGSVIYPERE</sequence>
<dbReference type="InterPro" id="IPR029068">
    <property type="entry name" value="Glyas_Bleomycin-R_OHBP_Dase"/>
</dbReference>
<keyword evidence="2" id="KW-1185">Reference proteome</keyword>
<dbReference type="Proteomes" id="UP000054703">
    <property type="component" value="Unassembled WGS sequence"/>
</dbReference>
<organism evidence="1 2">
    <name type="scientific">Legionella santicrucis</name>
    <dbReference type="NCBI Taxonomy" id="45074"/>
    <lineage>
        <taxon>Bacteria</taxon>
        <taxon>Pseudomonadati</taxon>
        <taxon>Pseudomonadota</taxon>
        <taxon>Gammaproteobacteria</taxon>
        <taxon>Legionellales</taxon>
        <taxon>Legionellaceae</taxon>
        <taxon>Legionella</taxon>
    </lineage>
</organism>
<dbReference type="STRING" id="45074.Lsan_2050"/>
<dbReference type="OrthoDB" id="1986818at2"/>
<reference evidence="1 2" key="1">
    <citation type="submission" date="2015-11" db="EMBL/GenBank/DDBJ databases">
        <title>Genomic analysis of 38 Legionella species identifies large and diverse effector repertoires.</title>
        <authorList>
            <person name="Burstein D."/>
            <person name="Amaro F."/>
            <person name="Zusman T."/>
            <person name="Lifshitz Z."/>
            <person name="Cohen O."/>
            <person name="Gilbert J.A."/>
            <person name="Pupko T."/>
            <person name="Shuman H.A."/>
            <person name="Segal G."/>
        </authorList>
    </citation>
    <scope>NUCLEOTIDE SEQUENCE [LARGE SCALE GENOMIC DNA]</scope>
    <source>
        <strain evidence="1 2">SC-63-C7</strain>
    </source>
</reference>
<dbReference type="RefSeq" id="WP_065236299.1">
    <property type="nucleotide sequence ID" value="NZ_CAAAIH010000014.1"/>
</dbReference>
<accession>A0A0W0YTS7</accession>
<dbReference type="AlphaFoldDB" id="A0A0W0YTS7"/>
<evidence type="ECO:0000313" key="2">
    <source>
        <dbReference type="Proteomes" id="UP000054703"/>
    </source>
</evidence>
<protein>
    <submittedName>
        <fullName evidence="1">Uncharacterized protein</fullName>
    </submittedName>
</protein>
<dbReference type="EMBL" id="LNYU01000050">
    <property type="protein sequence ID" value="KTD60272.1"/>
    <property type="molecule type" value="Genomic_DNA"/>
</dbReference>